<protein>
    <submittedName>
        <fullName evidence="2">Uncharacterized protein</fullName>
    </submittedName>
</protein>
<keyword evidence="3" id="KW-1185">Reference proteome</keyword>
<dbReference type="Proteomes" id="UP001054837">
    <property type="component" value="Unassembled WGS sequence"/>
</dbReference>
<feature type="region of interest" description="Disordered" evidence="1">
    <location>
        <begin position="77"/>
        <end position="121"/>
    </location>
</feature>
<reference evidence="2 3" key="1">
    <citation type="submission" date="2021-06" db="EMBL/GenBank/DDBJ databases">
        <title>Caerostris darwini draft genome.</title>
        <authorList>
            <person name="Kono N."/>
            <person name="Arakawa K."/>
        </authorList>
    </citation>
    <scope>NUCLEOTIDE SEQUENCE [LARGE SCALE GENOMIC DNA]</scope>
</reference>
<evidence type="ECO:0000313" key="3">
    <source>
        <dbReference type="Proteomes" id="UP001054837"/>
    </source>
</evidence>
<organism evidence="2 3">
    <name type="scientific">Caerostris darwini</name>
    <dbReference type="NCBI Taxonomy" id="1538125"/>
    <lineage>
        <taxon>Eukaryota</taxon>
        <taxon>Metazoa</taxon>
        <taxon>Ecdysozoa</taxon>
        <taxon>Arthropoda</taxon>
        <taxon>Chelicerata</taxon>
        <taxon>Arachnida</taxon>
        <taxon>Araneae</taxon>
        <taxon>Araneomorphae</taxon>
        <taxon>Entelegynae</taxon>
        <taxon>Araneoidea</taxon>
        <taxon>Araneidae</taxon>
        <taxon>Caerostris</taxon>
    </lineage>
</organism>
<proteinExistence type="predicted"/>
<feature type="compositionally biased region" description="Polar residues" evidence="1">
    <location>
        <begin position="27"/>
        <end position="43"/>
    </location>
</feature>
<gene>
    <name evidence="2" type="ORF">CDAR_114651</name>
</gene>
<dbReference type="AlphaFoldDB" id="A0AAV4ME59"/>
<sequence length="121" mass="12629">CRIYLNSTGFIISPSETIHQQEDHIAGSSQSVKERVNSNPTDQSRSRKGDGGGGHGTLNSKGPVLLSRLSGAHFKEGPANHISISAPERKAFGESPLGRLTDDRDKGASPPTGAAPGVASR</sequence>
<comment type="caution">
    <text evidence="2">The sequence shown here is derived from an EMBL/GenBank/DDBJ whole genome shotgun (WGS) entry which is preliminary data.</text>
</comment>
<dbReference type="EMBL" id="BPLQ01000391">
    <property type="protein sequence ID" value="GIX70666.1"/>
    <property type="molecule type" value="Genomic_DNA"/>
</dbReference>
<evidence type="ECO:0000313" key="2">
    <source>
        <dbReference type="EMBL" id="GIX70666.1"/>
    </source>
</evidence>
<name>A0AAV4ME59_9ARAC</name>
<feature type="region of interest" description="Disordered" evidence="1">
    <location>
        <begin position="16"/>
        <end position="63"/>
    </location>
</feature>
<feature type="non-terminal residue" evidence="2">
    <location>
        <position position="1"/>
    </location>
</feature>
<accession>A0AAV4ME59</accession>
<evidence type="ECO:0000256" key="1">
    <source>
        <dbReference type="SAM" id="MobiDB-lite"/>
    </source>
</evidence>